<reference evidence="2 3" key="1">
    <citation type="submission" date="2023-05" db="EMBL/GenBank/DDBJ databases">
        <title>Streptantibioticus silvisoli sp. nov., acidotolerant actinomycetes 1 from pine litter.</title>
        <authorList>
            <person name="Swiecimska M."/>
            <person name="Golinska P."/>
            <person name="Sangal V."/>
            <person name="Wachnowicz B."/>
            <person name="Goodfellow M."/>
        </authorList>
    </citation>
    <scope>NUCLEOTIDE SEQUENCE [LARGE SCALE GENOMIC DNA]</scope>
    <source>
        <strain evidence="2 3">DSM 42109</strain>
    </source>
</reference>
<proteinExistence type="predicted"/>
<organism evidence="2 3">
    <name type="scientific">Streptomyces iconiensis</name>
    <dbReference type="NCBI Taxonomy" id="1384038"/>
    <lineage>
        <taxon>Bacteria</taxon>
        <taxon>Bacillati</taxon>
        <taxon>Actinomycetota</taxon>
        <taxon>Actinomycetes</taxon>
        <taxon>Kitasatosporales</taxon>
        <taxon>Streptomycetaceae</taxon>
        <taxon>Streptomyces</taxon>
    </lineage>
</organism>
<name>A0ABT6ZSH3_9ACTN</name>
<sequence length="70" mass="7858">MRYEQQERILRAAREIVVESGEPPTMRELADAVGLSSASTVAYHLQRLRERGLSVETRGRSTGRCPLCGR</sequence>
<evidence type="ECO:0000313" key="3">
    <source>
        <dbReference type="Proteomes" id="UP001214441"/>
    </source>
</evidence>
<dbReference type="InterPro" id="IPR036390">
    <property type="entry name" value="WH_DNA-bd_sf"/>
</dbReference>
<feature type="domain" description="LexA repressor DNA-binding" evidence="1">
    <location>
        <begin position="4"/>
        <end position="59"/>
    </location>
</feature>
<evidence type="ECO:0000313" key="2">
    <source>
        <dbReference type="EMBL" id="MDJ1132016.1"/>
    </source>
</evidence>
<keyword evidence="3" id="KW-1185">Reference proteome</keyword>
<gene>
    <name evidence="2" type="ORF">NMN56_008630</name>
</gene>
<dbReference type="Gene3D" id="1.10.10.10">
    <property type="entry name" value="Winged helix-like DNA-binding domain superfamily/Winged helix DNA-binding domain"/>
    <property type="match status" value="1"/>
</dbReference>
<dbReference type="Proteomes" id="UP001214441">
    <property type="component" value="Unassembled WGS sequence"/>
</dbReference>
<comment type="caution">
    <text evidence="2">The sequence shown here is derived from an EMBL/GenBank/DDBJ whole genome shotgun (WGS) entry which is preliminary data.</text>
</comment>
<dbReference type="SUPFAM" id="SSF46785">
    <property type="entry name" value="Winged helix' DNA-binding domain"/>
    <property type="match status" value="1"/>
</dbReference>
<evidence type="ECO:0000259" key="1">
    <source>
        <dbReference type="Pfam" id="PF01726"/>
    </source>
</evidence>
<dbReference type="RefSeq" id="WP_274042332.1">
    <property type="nucleotide sequence ID" value="NZ_JANCPR020000007.1"/>
</dbReference>
<dbReference type="EMBL" id="JANCPR020000007">
    <property type="protein sequence ID" value="MDJ1132016.1"/>
    <property type="molecule type" value="Genomic_DNA"/>
</dbReference>
<dbReference type="InterPro" id="IPR006199">
    <property type="entry name" value="LexA_DNA-bd_dom"/>
</dbReference>
<protein>
    <submittedName>
        <fullName evidence="2">Winged helix-turn-helix transcriptional regulator</fullName>
    </submittedName>
</protein>
<dbReference type="InterPro" id="IPR036388">
    <property type="entry name" value="WH-like_DNA-bd_sf"/>
</dbReference>
<accession>A0ABT6ZSH3</accession>
<dbReference type="Pfam" id="PF01726">
    <property type="entry name" value="LexA_DNA_bind"/>
    <property type="match status" value="1"/>
</dbReference>